<dbReference type="Proteomes" id="UP000320235">
    <property type="component" value="Unassembled WGS sequence"/>
</dbReference>
<dbReference type="PANTHER" id="PTHR42923:SF3">
    <property type="entry name" value="PROTOPORPHYRINOGEN OXIDASE"/>
    <property type="match status" value="1"/>
</dbReference>
<accession>A0A543EQ99</accession>
<evidence type="ECO:0000259" key="1">
    <source>
        <dbReference type="Pfam" id="PF01593"/>
    </source>
</evidence>
<dbReference type="OrthoDB" id="3450553at2"/>
<proteinExistence type="predicted"/>
<feature type="domain" description="Amine oxidase" evidence="1">
    <location>
        <begin position="28"/>
        <end position="484"/>
    </location>
</feature>
<dbReference type="RefSeq" id="WP_141895928.1">
    <property type="nucleotide sequence ID" value="NZ_BAABLH010000006.1"/>
</dbReference>
<dbReference type="Gene3D" id="1.10.3110.10">
    <property type="entry name" value="protoporphyrinogen ix oxidase, domain 3"/>
    <property type="match status" value="1"/>
</dbReference>
<evidence type="ECO:0000313" key="2">
    <source>
        <dbReference type="EMBL" id="TQM23776.1"/>
    </source>
</evidence>
<dbReference type="InterPro" id="IPR036188">
    <property type="entry name" value="FAD/NAD-bd_sf"/>
</dbReference>
<dbReference type="GO" id="GO:0016491">
    <property type="term" value="F:oxidoreductase activity"/>
    <property type="evidence" value="ECO:0007669"/>
    <property type="project" value="InterPro"/>
</dbReference>
<dbReference type="Gene3D" id="3.50.50.60">
    <property type="entry name" value="FAD/NAD(P)-binding domain"/>
    <property type="match status" value="1"/>
</dbReference>
<dbReference type="EMBL" id="VFPE01000005">
    <property type="protein sequence ID" value="TQM23776.1"/>
    <property type="molecule type" value="Genomic_DNA"/>
</dbReference>
<comment type="caution">
    <text evidence="2">The sequence shown here is derived from an EMBL/GenBank/DDBJ whole genome shotgun (WGS) entry which is preliminary data.</text>
</comment>
<reference evidence="2 3" key="1">
    <citation type="submission" date="2019-06" db="EMBL/GenBank/DDBJ databases">
        <title>Sequencing the genomes of 1000 actinobacteria strains.</title>
        <authorList>
            <person name="Klenk H.-P."/>
        </authorList>
    </citation>
    <scope>NUCLEOTIDE SEQUENCE [LARGE SCALE GENOMIC DNA]</scope>
    <source>
        <strain evidence="2 3">DSM 105492</strain>
    </source>
</reference>
<dbReference type="AlphaFoldDB" id="A0A543EQ99"/>
<dbReference type="SUPFAM" id="SSF51905">
    <property type="entry name" value="FAD/NAD(P)-binding domain"/>
    <property type="match status" value="1"/>
</dbReference>
<dbReference type="PANTHER" id="PTHR42923">
    <property type="entry name" value="PROTOPORPHYRINOGEN OXIDASE"/>
    <property type="match status" value="1"/>
</dbReference>
<sequence length="497" mass="50952">MTDPAAEPLQELVAHARDTRVVVVGGGIAGLVAAWECAKVGMAVTVVEASSRLGGVIGTAEASGLRLDVGATCWSTRGGAVRRLVDDVLPDAVVVRPRDDTAWIAGLPKGAAAPLPPETLLGIPANPWDEHVRRIIGWGGTWRAYLDRLRPPLTIGSEHSLGRLVTSRMGEKVRDRLVAPLSIDRFGLDPDDVDVEVAAPGLNPALTRTGSLGGAVADLLADAPGSSIEGLDGGMPQLVAALHARLADRGAVVRTGTTATGLVRDGERWTVVLTGVAQDRSAEDSGPVAAELTADAVIVATDEAGARTLLGPAIHDEAFAAVPPAGIAREVVTLVVDAPALDAAPRGAHVHAVPGSGAATGLVHETARWEWLARDAGPGRHVLRVAFGGPSGAPATAGLPDTEAYVLAAREASTLLGVPVERIVAAHRDRFTLVPPTSARGQQERAAAARSAVARTRGLAVVGAWVAGSGLAQVVADAHAEADRLRRGALWGDGSHA</sequence>
<dbReference type="InterPro" id="IPR002937">
    <property type="entry name" value="Amino_oxidase"/>
</dbReference>
<name>A0A543EQ99_9MICO</name>
<organism evidence="2 3">
    <name type="scientific">Microbacterium kyungheense</name>
    <dbReference type="NCBI Taxonomy" id="1263636"/>
    <lineage>
        <taxon>Bacteria</taxon>
        <taxon>Bacillati</taxon>
        <taxon>Actinomycetota</taxon>
        <taxon>Actinomycetes</taxon>
        <taxon>Micrococcales</taxon>
        <taxon>Microbacteriaceae</taxon>
        <taxon>Microbacterium</taxon>
    </lineage>
</organism>
<gene>
    <name evidence="2" type="ORF">FB391_3166</name>
</gene>
<dbReference type="Pfam" id="PF01593">
    <property type="entry name" value="Amino_oxidase"/>
    <property type="match status" value="1"/>
</dbReference>
<keyword evidence="3" id="KW-1185">Reference proteome</keyword>
<protein>
    <submittedName>
        <fullName evidence="2">Oxygen-dependent protoporphyrinogen oxidase</fullName>
    </submittedName>
</protein>
<dbReference type="PRINTS" id="PR00411">
    <property type="entry name" value="PNDRDTASEI"/>
</dbReference>
<dbReference type="Gene3D" id="3.90.660.20">
    <property type="entry name" value="Protoporphyrinogen oxidase, mitochondrial, domain 2"/>
    <property type="match status" value="1"/>
</dbReference>
<evidence type="ECO:0000313" key="3">
    <source>
        <dbReference type="Proteomes" id="UP000320235"/>
    </source>
</evidence>
<dbReference type="InterPro" id="IPR050464">
    <property type="entry name" value="Zeta_carotene_desat/Oxidored"/>
</dbReference>